<feature type="transmembrane region" description="Helical" evidence="9">
    <location>
        <begin position="235"/>
        <end position="257"/>
    </location>
</feature>
<dbReference type="GO" id="GO:0006825">
    <property type="term" value="P:copper ion transport"/>
    <property type="evidence" value="ECO:0007669"/>
    <property type="project" value="InterPro"/>
</dbReference>
<sequence>MVRISTSSAGRNVNYQNHKLLARWLCSLLLAALALLLVLPATPSFAHAGLVSTTPGDGAVLATAPRTIELVFGEPVGLVPDGFRLYDGNGGDRTLSAEQLDEAVTATVPSNLPDGSYTLSWRVISNDSHPVSGVLSFTVGQASSSGPVLVKNNGAGVDILYGVLNAVGYLSLFSLVGLTVFDVFVARCTPTAPRLQWVAALFATGTYFLLVPVTAVRERGSTLVGLTDPAIVTSAWLGGAAATLVFAFSGVVLMLLRPRFPGRAGFWAGTAGAAVALVSVLPVGHTRTFGPGWLVVGSDLVHAATAAVWLGGLLGLILFLTRARRRKGDAAEAALIVNRFSTLAGGTVLLLGITGTILAVVMVGSVATLVGSSYGWLLLAKLTMVAAIGGLAAWNRYGLLPRLARERIRNKAWNRLSFAIRLEAVGVVLVIGLTCALTLQNPRADHIPVPVQAQVQAELGTGHLAGQFSPGTAGDNVLTFNLTDVGGTPLVPLSMPQVSVAEPNLSIGPLSATVESGDLPASYRAEIVLPVRGTWKVTVAVRINELEQPAAIFDVVAAK</sequence>
<keyword evidence="4" id="KW-0479">Metal-binding</keyword>
<feature type="transmembrane region" description="Helical" evidence="9">
    <location>
        <begin position="264"/>
        <end position="283"/>
    </location>
</feature>
<keyword evidence="2" id="KW-1003">Cell membrane</keyword>
<evidence type="ECO:0000259" key="10">
    <source>
        <dbReference type="Pfam" id="PF04234"/>
    </source>
</evidence>
<feature type="domain" description="CopC" evidence="10">
    <location>
        <begin position="47"/>
        <end position="139"/>
    </location>
</feature>
<dbReference type="OrthoDB" id="5242236at2"/>
<evidence type="ECO:0000256" key="7">
    <source>
        <dbReference type="ARBA" id="ARBA00023008"/>
    </source>
</evidence>
<dbReference type="GO" id="GO:0005507">
    <property type="term" value="F:copper ion binding"/>
    <property type="evidence" value="ECO:0007669"/>
    <property type="project" value="InterPro"/>
</dbReference>
<dbReference type="SUPFAM" id="SSF81296">
    <property type="entry name" value="E set domains"/>
    <property type="match status" value="1"/>
</dbReference>
<dbReference type="GO" id="GO:0046688">
    <property type="term" value="P:response to copper ion"/>
    <property type="evidence" value="ECO:0007669"/>
    <property type="project" value="InterPro"/>
</dbReference>
<dbReference type="PANTHER" id="PTHR34820">
    <property type="entry name" value="INNER MEMBRANE PROTEIN YEBZ"/>
    <property type="match status" value="1"/>
</dbReference>
<feature type="transmembrane region" description="Helical" evidence="9">
    <location>
        <begin position="159"/>
        <end position="185"/>
    </location>
</feature>
<keyword evidence="5" id="KW-0732">Signal</keyword>
<evidence type="ECO:0000259" key="11">
    <source>
        <dbReference type="Pfam" id="PF05425"/>
    </source>
</evidence>
<dbReference type="InterPro" id="IPR014755">
    <property type="entry name" value="Cu-Rt/internalin_Ig-like"/>
</dbReference>
<feature type="transmembrane region" description="Helical" evidence="9">
    <location>
        <begin position="342"/>
        <end position="370"/>
    </location>
</feature>
<feature type="transmembrane region" description="Helical" evidence="9">
    <location>
        <begin position="376"/>
        <end position="397"/>
    </location>
</feature>
<reference evidence="12 13" key="1">
    <citation type="submission" date="2018-05" db="EMBL/GenBank/DDBJ databases">
        <title>Genetic diversity of glacier-inhabiting Cryobacterium bacteria in China and description of Cryobacterium mengkeensis sp. nov. and Arthrobacter glacialis sp. nov.</title>
        <authorList>
            <person name="Liu Q."/>
            <person name="Xin Y.-H."/>
        </authorList>
    </citation>
    <scope>NUCLEOTIDE SEQUENCE [LARGE SCALE GENOMIC DNA]</scope>
    <source>
        <strain evidence="12 13">LI2</strain>
    </source>
</reference>
<dbReference type="Gene3D" id="2.60.40.1220">
    <property type="match status" value="1"/>
</dbReference>
<keyword evidence="7" id="KW-0186">Copper</keyword>
<evidence type="ECO:0000313" key="12">
    <source>
        <dbReference type="EMBL" id="PYI65035.1"/>
    </source>
</evidence>
<dbReference type="InterPro" id="IPR007348">
    <property type="entry name" value="CopC_dom"/>
</dbReference>
<dbReference type="AlphaFoldDB" id="A0A2V5L1L0"/>
<evidence type="ECO:0000256" key="2">
    <source>
        <dbReference type="ARBA" id="ARBA00022475"/>
    </source>
</evidence>
<evidence type="ECO:0000256" key="4">
    <source>
        <dbReference type="ARBA" id="ARBA00022723"/>
    </source>
</evidence>
<feature type="domain" description="Copper resistance protein D" evidence="11">
    <location>
        <begin position="336"/>
        <end position="437"/>
    </location>
</feature>
<proteinExistence type="predicted"/>
<feature type="transmembrane region" description="Helical" evidence="9">
    <location>
        <begin position="303"/>
        <end position="321"/>
    </location>
</feature>
<dbReference type="Proteomes" id="UP000247832">
    <property type="component" value="Unassembled WGS sequence"/>
</dbReference>
<feature type="transmembrane region" description="Helical" evidence="9">
    <location>
        <begin position="197"/>
        <end position="215"/>
    </location>
</feature>
<dbReference type="InterPro" id="IPR014756">
    <property type="entry name" value="Ig_E-set"/>
</dbReference>
<dbReference type="Pfam" id="PF05425">
    <property type="entry name" value="CopD"/>
    <property type="match status" value="1"/>
</dbReference>
<comment type="subcellular location">
    <subcellularLocation>
        <location evidence="1">Cell membrane</location>
        <topology evidence="1">Multi-pass membrane protein</topology>
    </subcellularLocation>
</comment>
<evidence type="ECO:0000256" key="3">
    <source>
        <dbReference type="ARBA" id="ARBA00022692"/>
    </source>
</evidence>
<evidence type="ECO:0000256" key="6">
    <source>
        <dbReference type="ARBA" id="ARBA00022989"/>
    </source>
</evidence>
<keyword evidence="3 9" id="KW-0812">Transmembrane</keyword>
<protein>
    <recommendedName>
        <fullName evidence="14">Copper resistance protein CopC</fullName>
    </recommendedName>
</protein>
<dbReference type="PANTHER" id="PTHR34820:SF4">
    <property type="entry name" value="INNER MEMBRANE PROTEIN YEBZ"/>
    <property type="match status" value="1"/>
</dbReference>
<evidence type="ECO:0008006" key="14">
    <source>
        <dbReference type="Google" id="ProtNLM"/>
    </source>
</evidence>
<keyword evidence="13" id="KW-1185">Reference proteome</keyword>
<gene>
    <name evidence="12" type="ORF">CVV68_19930</name>
</gene>
<dbReference type="EMBL" id="QJVD01000032">
    <property type="protein sequence ID" value="PYI65035.1"/>
    <property type="molecule type" value="Genomic_DNA"/>
</dbReference>
<accession>A0A2V5L1L0</accession>
<dbReference type="InterPro" id="IPR008457">
    <property type="entry name" value="Cu-R_CopD_dom"/>
</dbReference>
<evidence type="ECO:0000256" key="5">
    <source>
        <dbReference type="ARBA" id="ARBA00022729"/>
    </source>
</evidence>
<evidence type="ECO:0000313" key="13">
    <source>
        <dbReference type="Proteomes" id="UP000247832"/>
    </source>
</evidence>
<keyword evidence="8 9" id="KW-0472">Membrane</keyword>
<feature type="transmembrane region" description="Helical" evidence="9">
    <location>
        <begin position="418"/>
        <end position="439"/>
    </location>
</feature>
<dbReference type="Pfam" id="PF04234">
    <property type="entry name" value="CopC"/>
    <property type="match status" value="1"/>
</dbReference>
<organism evidence="12 13">
    <name type="scientific">Arthrobacter livingstonensis</name>
    <dbReference type="NCBI Taxonomy" id="670078"/>
    <lineage>
        <taxon>Bacteria</taxon>
        <taxon>Bacillati</taxon>
        <taxon>Actinomycetota</taxon>
        <taxon>Actinomycetes</taxon>
        <taxon>Micrococcales</taxon>
        <taxon>Micrococcaceae</taxon>
        <taxon>Arthrobacter</taxon>
    </lineage>
</organism>
<dbReference type="GO" id="GO:0042597">
    <property type="term" value="C:periplasmic space"/>
    <property type="evidence" value="ECO:0007669"/>
    <property type="project" value="InterPro"/>
</dbReference>
<evidence type="ECO:0000256" key="9">
    <source>
        <dbReference type="SAM" id="Phobius"/>
    </source>
</evidence>
<dbReference type="GO" id="GO:0005886">
    <property type="term" value="C:plasma membrane"/>
    <property type="evidence" value="ECO:0007669"/>
    <property type="project" value="UniProtKB-SubCell"/>
</dbReference>
<keyword evidence="6 9" id="KW-1133">Transmembrane helix</keyword>
<comment type="caution">
    <text evidence="12">The sequence shown here is derived from an EMBL/GenBank/DDBJ whole genome shotgun (WGS) entry which is preliminary data.</text>
</comment>
<evidence type="ECO:0000256" key="1">
    <source>
        <dbReference type="ARBA" id="ARBA00004651"/>
    </source>
</evidence>
<name>A0A2V5L1L0_9MICC</name>
<dbReference type="InterPro" id="IPR032694">
    <property type="entry name" value="CopC/D"/>
</dbReference>
<evidence type="ECO:0000256" key="8">
    <source>
        <dbReference type="ARBA" id="ARBA00023136"/>
    </source>
</evidence>